<evidence type="ECO:0000256" key="1">
    <source>
        <dbReference type="SAM" id="Coils"/>
    </source>
</evidence>
<dbReference type="STRING" id="61395.A0A1Y1WBZ7"/>
<comment type="caution">
    <text evidence="4">The sequence shown here is derived from an EMBL/GenBank/DDBJ whole genome shotgun (WGS) entry which is preliminary data.</text>
</comment>
<dbReference type="InterPro" id="IPR008914">
    <property type="entry name" value="PEBP"/>
</dbReference>
<dbReference type="RefSeq" id="XP_040744263.1">
    <property type="nucleotide sequence ID" value="XM_040887268.1"/>
</dbReference>
<dbReference type="GeneID" id="63803916"/>
<accession>A0A1Y1WBZ7</accession>
<organism evidence="4 5">
    <name type="scientific">Linderina pennispora</name>
    <dbReference type="NCBI Taxonomy" id="61395"/>
    <lineage>
        <taxon>Eukaryota</taxon>
        <taxon>Fungi</taxon>
        <taxon>Fungi incertae sedis</taxon>
        <taxon>Zoopagomycota</taxon>
        <taxon>Kickxellomycotina</taxon>
        <taxon>Kickxellomycetes</taxon>
        <taxon>Kickxellales</taxon>
        <taxon>Kickxellaceae</taxon>
        <taxon>Linderina</taxon>
    </lineage>
</organism>
<dbReference type="SUPFAM" id="SSF49777">
    <property type="entry name" value="PEBP-like"/>
    <property type="match status" value="1"/>
</dbReference>
<keyword evidence="5" id="KW-1185">Reference proteome</keyword>
<reference evidence="4 5" key="1">
    <citation type="submission" date="2016-07" db="EMBL/GenBank/DDBJ databases">
        <title>Pervasive Adenine N6-methylation of Active Genes in Fungi.</title>
        <authorList>
            <consortium name="DOE Joint Genome Institute"/>
            <person name="Mondo S.J."/>
            <person name="Dannebaum R.O."/>
            <person name="Kuo R.C."/>
            <person name="Labutti K."/>
            <person name="Haridas S."/>
            <person name="Kuo A."/>
            <person name="Salamov A."/>
            <person name="Ahrendt S.R."/>
            <person name="Lipzen A."/>
            <person name="Sullivan W."/>
            <person name="Andreopoulos W.B."/>
            <person name="Clum A."/>
            <person name="Lindquist E."/>
            <person name="Daum C."/>
            <person name="Ramamoorthy G.K."/>
            <person name="Gryganskyi A."/>
            <person name="Culley D."/>
            <person name="Magnuson J.K."/>
            <person name="James T.Y."/>
            <person name="O'Malley M.A."/>
            <person name="Stajich J.E."/>
            <person name="Spatafora J.W."/>
            <person name="Visel A."/>
            <person name="Grigoriev I.V."/>
        </authorList>
    </citation>
    <scope>NUCLEOTIDE SEQUENCE [LARGE SCALE GENOMIC DNA]</scope>
    <source>
        <strain evidence="4 5">ATCC 12442</strain>
    </source>
</reference>
<proteinExistence type="predicted"/>
<sequence>MRSFLALSFILLISSVAATGVVYDNQYGVTLFNTKGAKPAIQTASPDEIDGARLNDFGEVYDKRHREPSEYDIRRSGAHNEADERQPDGHEGKNGQEAAGDDTGSDHSLAPYKLNNSDAIQELEERVQEEKTKLRDAHIIPDVLPDSFVAEFPVSVRYADKEAAMGQVLSINETREEPTIEFDAPPNEVFTVAIVDPDAPATTRHGYRSFRHFLVSNLDSTPDRPTNIITEYLGPLPSFNSGFHRYAVVVLKQKEPFNVTRDDVPKSRVRFDAVQWGNERGMKPVAATYFVVKRNHVNDDLD</sequence>
<keyword evidence="3" id="KW-0732">Signal</keyword>
<dbReference type="CDD" id="cd00866">
    <property type="entry name" value="PEBP_euk"/>
    <property type="match status" value="1"/>
</dbReference>
<dbReference type="OrthoDB" id="2506647at2759"/>
<protein>
    <submittedName>
        <fullName evidence="4">PEBP-like protein</fullName>
    </submittedName>
</protein>
<dbReference type="PANTHER" id="PTHR11362:SF82">
    <property type="entry name" value="PHOSPHATIDYLETHANOLAMINE-BINDING PROTEIN 4"/>
    <property type="match status" value="1"/>
</dbReference>
<feature type="region of interest" description="Disordered" evidence="2">
    <location>
        <begin position="65"/>
        <end position="112"/>
    </location>
</feature>
<feature type="coiled-coil region" evidence="1">
    <location>
        <begin position="113"/>
        <end position="140"/>
    </location>
</feature>
<dbReference type="Pfam" id="PF01161">
    <property type="entry name" value="PBP"/>
    <property type="match status" value="1"/>
</dbReference>
<dbReference type="EMBL" id="MCFD01000005">
    <property type="protein sequence ID" value="ORX70684.1"/>
    <property type="molecule type" value="Genomic_DNA"/>
</dbReference>
<dbReference type="PANTHER" id="PTHR11362">
    <property type="entry name" value="PHOSPHATIDYLETHANOLAMINE-BINDING PROTEIN"/>
    <property type="match status" value="1"/>
</dbReference>
<dbReference type="Proteomes" id="UP000193922">
    <property type="component" value="Unassembled WGS sequence"/>
</dbReference>
<evidence type="ECO:0000256" key="3">
    <source>
        <dbReference type="SAM" id="SignalP"/>
    </source>
</evidence>
<keyword evidence="1" id="KW-0175">Coiled coil</keyword>
<feature type="signal peptide" evidence="3">
    <location>
        <begin position="1"/>
        <end position="18"/>
    </location>
</feature>
<dbReference type="InterPro" id="IPR035810">
    <property type="entry name" value="PEBP_euk"/>
</dbReference>
<dbReference type="InterPro" id="IPR036610">
    <property type="entry name" value="PEBP-like_sf"/>
</dbReference>
<evidence type="ECO:0000256" key="2">
    <source>
        <dbReference type="SAM" id="MobiDB-lite"/>
    </source>
</evidence>
<dbReference type="AlphaFoldDB" id="A0A1Y1WBZ7"/>
<gene>
    <name evidence="4" type="ORF">DL89DRAFT_266854</name>
</gene>
<feature type="compositionally biased region" description="Basic and acidic residues" evidence="2">
    <location>
        <begin position="65"/>
        <end position="94"/>
    </location>
</feature>
<evidence type="ECO:0000313" key="4">
    <source>
        <dbReference type="EMBL" id="ORX70684.1"/>
    </source>
</evidence>
<dbReference type="Gene3D" id="3.90.280.10">
    <property type="entry name" value="PEBP-like"/>
    <property type="match status" value="1"/>
</dbReference>
<feature type="chain" id="PRO_5012485857" evidence="3">
    <location>
        <begin position="19"/>
        <end position="302"/>
    </location>
</feature>
<name>A0A1Y1WBZ7_9FUNG</name>
<evidence type="ECO:0000313" key="5">
    <source>
        <dbReference type="Proteomes" id="UP000193922"/>
    </source>
</evidence>